<dbReference type="OrthoDB" id="10270857at2759"/>
<gene>
    <name evidence="1" type="ORF">AK812_SmicGene29016</name>
</gene>
<name>A0A1Q9D300_SYMMI</name>
<protein>
    <submittedName>
        <fullName evidence="1">Uncharacterized protein</fullName>
    </submittedName>
</protein>
<evidence type="ECO:0000313" key="2">
    <source>
        <dbReference type="Proteomes" id="UP000186817"/>
    </source>
</evidence>
<keyword evidence="2" id="KW-1185">Reference proteome</keyword>
<accession>A0A1Q9D300</accession>
<reference evidence="1 2" key="1">
    <citation type="submission" date="2016-02" db="EMBL/GenBank/DDBJ databases">
        <title>Genome analysis of coral dinoflagellate symbionts highlights evolutionary adaptations to a symbiotic lifestyle.</title>
        <authorList>
            <person name="Aranda M."/>
            <person name="Li Y."/>
            <person name="Liew Y.J."/>
            <person name="Baumgarten S."/>
            <person name="Simakov O."/>
            <person name="Wilson M."/>
            <person name="Piel J."/>
            <person name="Ashoor H."/>
            <person name="Bougouffa S."/>
            <person name="Bajic V.B."/>
            <person name="Ryu T."/>
            <person name="Ravasi T."/>
            <person name="Bayer T."/>
            <person name="Micklem G."/>
            <person name="Kim H."/>
            <person name="Bhak J."/>
            <person name="Lajeunesse T.C."/>
            <person name="Voolstra C.R."/>
        </authorList>
    </citation>
    <scope>NUCLEOTIDE SEQUENCE [LARGE SCALE GENOMIC DNA]</scope>
    <source>
        <strain evidence="1 2">CCMP2467</strain>
    </source>
</reference>
<dbReference type="Proteomes" id="UP000186817">
    <property type="component" value="Unassembled WGS sequence"/>
</dbReference>
<comment type="caution">
    <text evidence="1">The sequence shown here is derived from an EMBL/GenBank/DDBJ whole genome shotgun (WGS) entry which is preliminary data.</text>
</comment>
<organism evidence="1 2">
    <name type="scientific">Symbiodinium microadriaticum</name>
    <name type="common">Dinoflagellate</name>
    <name type="synonym">Zooxanthella microadriatica</name>
    <dbReference type="NCBI Taxonomy" id="2951"/>
    <lineage>
        <taxon>Eukaryota</taxon>
        <taxon>Sar</taxon>
        <taxon>Alveolata</taxon>
        <taxon>Dinophyceae</taxon>
        <taxon>Suessiales</taxon>
        <taxon>Symbiodiniaceae</taxon>
        <taxon>Symbiodinium</taxon>
    </lineage>
</organism>
<sequence>MSKDEQAPLIKAQSKHLNQVLGHRAVCTRLNQLSESSTRPGADLSKGLIKMDIDGADQAKALVPRGEIYYVVAPDVAKDSSVQCSLMLDAWRRLMEPPE</sequence>
<evidence type="ECO:0000313" key="1">
    <source>
        <dbReference type="EMBL" id="OLP89515.1"/>
    </source>
</evidence>
<dbReference type="AlphaFoldDB" id="A0A1Q9D300"/>
<dbReference type="EMBL" id="LSRX01000756">
    <property type="protein sequence ID" value="OLP89515.1"/>
    <property type="molecule type" value="Genomic_DNA"/>
</dbReference>
<proteinExistence type="predicted"/>